<dbReference type="EMBL" id="CM051394">
    <property type="protein sequence ID" value="KAJ4727982.1"/>
    <property type="molecule type" value="Genomic_DNA"/>
</dbReference>
<organism evidence="1 2">
    <name type="scientific">Melia azedarach</name>
    <name type="common">Chinaberry tree</name>
    <dbReference type="NCBI Taxonomy" id="155640"/>
    <lineage>
        <taxon>Eukaryota</taxon>
        <taxon>Viridiplantae</taxon>
        <taxon>Streptophyta</taxon>
        <taxon>Embryophyta</taxon>
        <taxon>Tracheophyta</taxon>
        <taxon>Spermatophyta</taxon>
        <taxon>Magnoliopsida</taxon>
        <taxon>eudicotyledons</taxon>
        <taxon>Gunneridae</taxon>
        <taxon>Pentapetalae</taxon>
        <taxon>rosids</taxon>
        <taxon>malvids</taxon>
        <taxon>Sapindales</taxon>
        <taxon>Meliaceae</taxon>
        <taxon>Melia</taxon>
    </lineage>
</organism>
<sequence length="360" mass="39774">MNCHGQWKAIVMLVAVNFGFATVNIFLKKILNRGMNHLVIVAYRQAAAVIFLTPIAYFWERKNRPKLTVQILCQLFFSALIGVTLAQYFLLRGLDYTSATFLSGFLNMVPVITFLLALPFGFERANMKSLAGRAKVLGTVICVGGAVLLTFYKGKALTHEEGATSRANTMNSSKKTESWTIGSIFLIAGVTAWSSWFLIQAKIGKRYPCQYTSTAILSFFGGIQSAILSLIIERKLSGWVLNEKWEFITVIYAGMVGSGLCYSATSWCVKQKGPVFSSAFSPLTQLLVAIFDFSLLHERIYLGSVIGSILVILGMYILLWGKSKEAEQCEKVTQAPVVQQDEHSNALPHVIPITFNSTSS</sequence>
<gene>
    <name evidence="1" type="ORF">OWV82_000996</name>
</gene>
<proteinExistence type="predicted"/>
<comment type="caution">
    <text evidence="1">The sequence shown here is derived from an EMBL/GenBank/DDBJ whole genome shotgun (WGS) entry which is preliminary data.</text>
</comment>
<name>A0ACC1YXP5_MELAZ</name>
<accession>A0ACC1YXP5</accession>
<evidence type="ECO:0000313" key="2">
    <source>
        <dbReference type="Proteomes" id="UP001164539"/>
    </source>
</evidence>
<protein>
    <submittedName>
        <fullName evidence="1">WAT1-related protein</fullName>
    </submittedName>
</protein>
<reference evidence="1 2" key="1">
    <citation type="journal article" date="2023" name="Science">
        <title>Complex scaffold remodeling in plant triterpene biosynthesis.</title>
        <authorList>
            <person name="De La Pena R."/>
            <person name="Hodgson H."/>
            <person name="Liu J.C."/>
            <person name="Stephenson M.J."/>
            <person name="Martin A.C."/>
            <person name="Owen C."/>
            <person name="Harkess A."/>
            <person name="Leebens-Mack J."/>
            <person name="Jimenez L.E."/>
            <person name="Osbourn A."/>
            <person name="Sattely E.S."/>
        </authorList>
    </citation>
    <scope>NUCLEOTIDE SEQUENCE [LARGE SCALE GENOMIC DNA]</scope>
    <source>
        <strain evidence="2">cv. JPN11</strain>
        <tissue evidence="1">Leaf</tissue>
    </source>
</reference>
<evidence type="ECO:0000313" key="1">
    <source>
        <dbReference type="EMBL" id="KAJ4727982.1"/>
    </source>
</evidence>
<dbReference type="Proteomes" id="UP001164539">
    <property type="component" value="Chromosome 1"/>
</dbReference>
<keyword evidence="2" id="KW-1185">Reference proteome</keyword>